<dbReference type="AlphaFoldDB" id="A0A645GRF9"/>
<organism evidence="1">
    <name type="scientific">bioreactor metagenome</name>
    <dbReference type="NCBI Taxonomy" id="1076179"/>
    <lineage>
        <taxon>unclassified sequences</taxon>
        <taxon>metagenomes</taxon>
        <taxon>ecological metagenomes</taxon>
    </lineage>
</organism>
<keyword evidence="1" id="KW-0808">Transferase</keyword>
<reference evidence="1" key="1">
    <citation type="submission" date="2019-08" db="EMBL/GenBank/DDBJ databases">
        <authorList>
            <person name="Kucharzyk K."/>
            <person name="Murdoch R.W."/>
            <person name="Higgins S."/>
            <person name="Loffler F."/>
        </authorList>
    </citation>
    <scope>NUCLEOTIDE SEQUENCE</scope>
</reference>
<accession>A0A645GRF9</accession>
<gene>
    <name evidence="1" type="primary">yodP_4</name>
    <name evidence="1" type="ORF">SDC9_176891</name>
</gene>
<comment type="caution">
    <text evidence="1">The sequence shown here is derived from an EMBL/GenBank/DDBJ whole genome shotgun (WGS) entry which is preliminary data.</text>
</comment>
<sequence length="55" mass="6172">MKKINMNTAYTIARSNSFGMNSTFAKCGYNFGGTLVKNTQIGGRIEDMNVWFKTL</sequence>
<protein>
    <submittedName>
        <fullName evidence="1">N-acetyltransferase YodP</fullName>
        <ecNumber evidence="1">2.3.1.-</ecNumber>
    </submittedName>
</protein>
<dbReference type="EC" id="2.3.1.-" evidence="1"/>
<keyword evidence="1" id="KW-0012">Acyltransferase</keyword>
<evidence type="ECO:0000313" key="1">
    <source>
        <dbReference type="EMBL" id="MPN29438.1"/>
    </source>
</evidence>
<proteinExistence type="predicted"/>
<name>A0A645GRF9_9ZZZZ</name>
<dbReference type="EMBL" id="VSSQ01080146">
    <property type="protein sequence ID" value="MPN29438.1"/>
    <property type="molecule type" value="Genomic_DNA"/>
</dbReference>
<dbReference type="GO" id="GO:0016746">
    <property type="term" value="F:acyltransferase activity"/>
    <property type="evidence" value="ECO:0007669"/>
    <property type="project" value="UniProtKB-KW"/>
</dbReference>